<feature type="domain" description="Transglycosylase SLT" evidence="7">
    <location>
        <begin position="109"/>
        <end position="214"/>
    </location>
</feature>
<dbReference type="NCBIfam" id="NF008112">
    <property type="entry name" value="PRK10859.1"/>
    <property type="match status" value="1"/>
</dbReference>
<evidence type="ECO:0000256" key="6">
    <source>
        <dbReference type="ARBA" id="ARBA00023316"/>
    </source>
</evidence>
<dbReference type="GO" id="GO:0009253">
    <property type="term" value="P:peptidoglycan catabolic process"/>
    <property type="evidence" value="ECO:0007669"/>
    <property type="project" value="TreeGrafter"/>
</dbReference>
<protein>
    <recommendedName>
        <fullName evidence="4">peptidoglycan lytic exotransglycosylase</fullName>
        <ecNumber evidence="4">4.2.2.n1</ecNumber>
    </recommendedName>
</protein>
<accession>W1DP60</accession>
<evidence type="ECO:0000256" key="5">
    <source>
        <dbReference type="ARBA" id="ARBA00023239"/>
    </source>
</evidence>
<evidence type="ECO:0000256" key="1">
    <source>
        <dbReference type="ARBA" id="ARBA00001420"/>
    </source>
</evidence>
<evidence type="ECO:0000259" key="7">
    <source>
        <dbReference type="Pfam" id="PF01464"/>
    </source>
</evidence>
<dbReference type="InterPro" id="IPR000189">
    <property type="entry name" value="Transglyc_AS"/>
</dbReference>
<evidence type="ECO:0000256" key="4">
    <source>
        <dbReference type="ARBA" id="ARBA00012587"/>
    </source>
</evidence>
<sequence length="229" mass="25934">MQAVIDGKLDYTIADSVAVSLFQRVHPELAVALDITDEQPVTWFSARDDDNSLSAAMLDFFNNINEDGTLARLEEKYLGHGNDFDYVDTRTFLRAVENILPEVQPLFEKYAREIDWRLLAAIAWQESHWDPQATSPTGVRGMMMLTRNTAQSLGLTDRTDAAQSIDGGMRYLQDMMDKVPDSIPKDERIWFALAAYNMGYAHMLDAWRSPANRKAILTAGRTLSCVYRC</sequence>
<dbReference type="EMBL" id="CBWK010000411">
    <property type="protein sequence ID" value="CDL09904.1"/>
    <property type="molecule type" value="Genomic_DNA"/>
</dbReference>
<dbReference type="EC" id="4.2.2.n1" evidence="4"/>
<dbReference type="InterPro" id="IPR023346">
    <property type="entry name" value="Lysozyme-like_dom_sf"/>
</dbReference>
<dbReference type="PANTHER" id="PTHR35936:SF32">
    <property type="entry name" value="MEMBRANE-BOUND LYTIC MUREIN TRANSGLYCOSYLASE F"/>
    <property type="match status" value="1"/>
</dbReference>
<proteinExistence type="inferred from homology"/>
<comment type="similarity">
    <text evidence="3">Belongs to the bacterial solute-binding protein 3 family.</text>
</comment>
<dbReference type="Gene3D" id="1.10.530.10">
    <property type="match status" value="1"/>
</dbReference>
<dbReference type="eggNOG" id="COG4623">
    <property type="taxonomic scope" value="Bacteria"/>
</dbReference>
<dbReference type="SUPFAM" id="SSF53850">
    <property type="entry name" value="Periplasmic binding protein-like II"/>
    <property type="match status" value="1"/>
</dbReference>
<dbReference type="PROSITE" id="PS00922">
    <property type="entry name" value="TRANSGLYCOSYLASE"/>
    <property type="match status" value="1"/>
</dbReference>
<keyword evidence="9" id="KW-1185">Reference proteome</keyword>
<evidence type="ECO:0000256" key="3">
    <source>
        <dbReference type="ARBA" id="ARBA00010333"/>
    </source>
</evidence>
<name>W1DP60_KLEPN</name>
<dbReference type="SUPFAM" id="SSF53955">
    <property type="entry name" value="Lysozyme-like"/>
    <property type="match status" value="1"/>
</dbReference>
<keyword evidence="6" id="KW-0961">Cell wall biogenesis/degradation</keyword>
<keyword evidence="5" id="KW-0456">Lyase</keyword>
<evidence type="ECO:0000313" key="8">
    <source>
        <dbReference type="EMBL" id="CDL09904.1"/>
    </source>
</evidence>
<evidence type="ECO:0000313" key="9">
    <source>
        <dbReference type="Proteomes" id="UP000019183"/>
    </source>
</evidence>
<reference evidence="8" key="1">
    <citation type="submission" date="2013-10" db="EMBL/GenBank/DDBJ databases">
        <title>Antibiotic resistance diversity of beta-lactamase producers in the General Hospital Vienna.</title>
        <authorList>
            <person name="Barisic I."/>
            <person name="Mitteregger D."/>
            <person name="Hirschl A.M."/>
            <person name="Noehammer C."/>
            <person name="Wiesinger-Mayr H."/>
        </authorList>
    </citation>
    <scope>NUCLEOTIDE SEQUENCE [LARGE SCALE GENOMIC DNA]</scope>
    <source>
        <strain evidence="8">IS43</strain>
    </source>
</reference>
<dbReference type="Gene3D" id="3.40.190.10">
    <property type="entry name" value="Periplasmic binding protein-like II"/>
    <property type="match status" value="2"/>
</dbReference>
<comment type="caution">
    <text evidence="8">The sequence shown here is derived from an EMBL/GenBank/DDBJ whole genome shotgun (WGS) entry which is preliminary data.</text>
</comment>
<dbReference type="Pfam" id="PF01464">
    <property type="entry name" value="SLT"/>
    <property type="match status" value="1"/>
</dbReference>
<dbReference type="PANTHER" id="PTHR35936">
    <property type="entry name" value="MEMBRANE-BOUND LYTIC MUREIN TRANSGLYCOSYLASE F"/>
    <property type="match status" value="1"/>
</dbReference>
<dbReference type="GO" id="GO:0009279">
    <property type="term" value="C:cell outer membrane"/>
    <property type="evidence" value="ECO:0007669"/>
    <property type="project" value="TreeGrafter"/>
</dbReference>
<dbReference type="Proteomes" id="UP000019183">
    <property type="component" value="Unassembled WGS sequence"/>
</dbReference>
<dbReference type="GO" id="GO:0008933">
    <property type="term" value="F:peptidoglycan lytic transglycosylase activity"/>
    <property type="evidence" value="ECO:0007669"/>
    <property type="project" value="InterPro"/>
</dbReference>
<evidence type="ECO:0000256" key="2">
    <source>
        <dbReference type="ARBA" id="ARBA00007734"/>
    </source>
</evidence>
<comment type="catalytic activity">
    <reaction evidence="1">
        <text>Exolytic cleavage of the (1-&gt;4)-beta-glycosidic linkage between N-acetylmuramic acid (MurNAc) and N-acetylglucosamine (GlcNAc) residues in peptidoglycan, from either the reducing or the non-reducing ends of the peptidoglycan chains, with concomitant formation of a 1,6-anhydrobond in the MurNAc residue.</text>
        <dbReference type="EC" id="4.2.2.n1"/>
    </reaction>
</comment>
<dbReference type="AlphaFoldDB" id="W1DP60"/>
<organism evidence="8 9">
    <name type="scientific">Klebsiella pneumoniae IS43</name>
    <dbReference type="NCBI Taxonomy" id="1432552"/>
    <lineage>
        <taxon>Bacteria</taxon>
        <taxon>Pseudomonadati</taxon>
        <taxon>Pseudomonadota</taxon>
        <taxon>Gammaproteobacteria</taxon>
        <taxon>Enterobacterales</taxon>
        <taxon>Enterobacteriaceae</taxon>
        <taxon>Klebsiella/Raoultella group</taxon>
        <taxon>Klebsiella</taxon>
        <taxon>Klebsiella pneumoniae complex</taxon>
    </lineage>
</organism>
<dbReference type="InterPro" id="IPR008258">
    <property type="entry name" value="Transglycosylase_SLT_dom_1"/>
</dbReference>
<dbReference type="GO" id="GO:0071555">
    <property type="term" value="P:cell wall organization"/>
    <property type="evidence" value="ECO:0007669"/>
    <property type="project" value="UniProtKB-KW"/>
</dbReference>
<comment type="similarity">
    <text evidence="2">Belongs to the transglycosylase Slt family.</text>
</comment>